<keyword evidence="10" id="KW-0479">Metal-binding</keyword>
<feature type="region of interest" description="Disordered" evidence="23">
    <location>
        <begin position="167"/>
        <end position="244"/>
    </location>
</feature>
<evidence type="ECO:0000313" key="26">
    <source>
        <dbReference type="Proteomes" id="UP000076738"/>
    </source>
</evidence>
<dbReference type="GO" id="GO:0005634">
    <property type="term" value="C:nucleus"/>
    <property type="evidence" value="ECO:0007669"/>
    <property type="project" value="UniProtKB-SubCell"/>
</dbReference>
<evidence type="ECO:0000256" key="23">
    <source>
        <dbReference type="SAM" id="MobiDB-lite"/>
    </source>
</evidence>
<evidence type="ECO:0000256" key="16">
    <source>
        <dbReference type="ARBA" id="ARBA00023015"/>
    </source>
</evidence>
<keyword evidence="11" id="KW-0677">Repeat</keyword>
<evidence type="ECO:0000256" key="17">
    <source>
        <dbReference type="ARBA" id="ARBA00023163"/>
    </source>
</evidence>
<proteinExistence type="inferred from homology"/>
<evidence type="ECO:0000256" key="11">
    <source>
        <dbReference type="ARBA" id="ARBA00022737"/>
    </source>
</evidence>
<feature type="region of interest" description="Disordered" evidence="23">
    <location>
        <begin position="1"/>
        <end position="143"/>
    </location>
</feature>
<feature type="compositionally biased region" description="Gly residues" evidence="23">
    <location>
        <begin position="108"/>
        <end position="128"/>
    </location>
</feature>
<keyword evidence="17" id="KW-0804">Transcription</keyword>
<dbReference type="SUPFAM" id="SSF56219">
    <property type="entry name" value="DNase I-like"/>
    <property type="match status" value="1"/>
</dbReference>
<evidence type="ECO:0000256" key="10">
    <source>
        <dbReference type="ARBA" id="ARBA00022723"/>
    </source>
</evidence>
<evidence type="ECO:0000256" key="8">
    <source>
        <dbReference type="ARBA" id="ARBA00022614"/>
    </source>
</evidence>
<dbReference type="InterPro" id="IPR032675">
    <property type="entry name" value="LRR_dom_sf"/>
</dbReference>
<evidence type="ECO:0000256" key="6">
    <source>
        <dbReference type="ARBA" id="ARBA00012161"/>
    </source>
</evidence>
<dbReference type="OrthoDB" id="428734at2759"/>
<accession>A0A167LDY7</accession>
<dbReference type="GO" id="GO:0046872">
    <property type="term" value="F:metal ion binding"/>
    <property type="evidence" value="ECO:0007669"/>
    <property type="project" value="UniProtKB-KW"/>
</dbReference>
<dbReference type="GO" id="GO:0005737">
    <property type="term" value="C:cytoplasm"/>
    <property type="evidence" value="ECO:0007669"/>
    <property type="project" value="UniProtKB-SubCell"/>
</dbReference>
<keyword evidence="26" id="KW-1185">Reference proteome</keyword>
<keyword evidence="8" id="KW-0433">Leucine-rich repeat</keyword>
<evidence type="ECO:0000256" key="13">
    <source>
        <dbReference type="ARBA" id="ARBA00022839"/>
    </source>
</evidence>
<feature type="compositionally biased region" description="Low complexity" evidence="23">
    <location>
        <begin position="675"/>
        <end position="686"/>
    </location>
</feature>
<evidence type="ECO:0000256" key="15">
    <source>
        <dbReference type="ARBA" id="ARBA00022884"/>
    </source>
</evidence>
<keyword evidence="16" id="KW-0805">Transcription regulation</keyword>
<keyword evidence="18" id="KW-0539">Nucleus</keyword>
<dbReference type="EC" id="3.1.13.4" evidence="6"/>
<dbReference type="InterPro" id="IPR001611">
    <property type="entry name" value="Leu-rich_rpt"/>
</dbReference>
<organism evidence="25 26">
    <name type="scientific">Calocera viscosa (strain TUFC12733)</name>
    <dbReference type="NCBI Taxonomy" id="1330018"/>
    <lineage>
        <taxon>Eukaryota</taxon>
        <taxon>Fungi</taxon>
        <taxon>Dikarya</taxon>
        <taxon>Basidiomycota</taxon>
        <taxon>Agaricomycotina</taxon>
        <taxon>Dacrymycetes</taxon>
        <taxon>Dacrymycetales</taxon>
        <taxon>Dacrymycetaceae</taxon>
        <taxon>Calocera</taxon>
    </lineage>
</organism>
<evidence type="ECO:0000256" key="12">
    <source>
        <dbReference type="ARBA" id="ARBA00022801"/>
    </source>
</evidence>
<dbReference type="GO" id="GO:0003723">
    <property type="term" value="F:RNA binding"/>
    <property type="evidence" value="ECO:0007669"/>
    <property type="project" value="UniProtKB-KW"/>
</dbReference>
<feature type="compositionally biased region" description="Low complexity" evidence="23">
    <location>
        <begin position="219"/>
        <end position="228"/>
    </location>
</feature>
<keyword evidence="15" id="KW-0694">RNA-binding</keyword>
<feature type="region of interest" description="Disordered" evidence="23">
    <location>
        <begin position="846"/>
        <end position="866"/>
    </location>
</feature>
<dbReference type="InterPro" id="IPR003591">
    <property type="entry name" value="Leu-rich_rpt_typical-subtyp"/>
</dbReference>
<dbReference type="SUPFAM" id="SSF52058">
    <property type="entry name" value="L domain-like"/>
    <property type="match status" value="1"/>
</dbReference>
<feature type="compositionally biased region" description="Polar residues" evidence="23">
    <location>
        <begin position="195"/>
        <end position="218"/>
    </location>
</feature>
<evidence type="ECO:0000256" key="3">
    <source>
        <dbReference type="ARBA" id="ARBA00004123"/>
    </source>
</evidence>
<evidence type="ECO:0000256" key="19">
    <source>
        <dbReference type="ARBA" id="ARBA00023475"/>
    </source>
</evidence>
<evidence type="ECO:0000256" key="18">
    <source>
        <dbReference type="ARBA" id="ARBA00023242"/>
    </source>
</evidence>
<comment type="cofactor">
    <cofactor evidence="2">
        <name>Mg(2+)</name>
        <dbReference type="ChEBI" id="CHEBI:18420"/>
    </cofactor>
</comment>
<feature type="region of interest" description="Disordered" evidence="23">
    <location>
        <begin position="634"/>
        <end position="686"/>
    </location>
</feature>
<dbReference type="InterPro" id="IPR050410">
    <property type="entry name" value="CCR4/nocturin_mRNA_transcr"/>
</dbReference>
<evidence type="ECO:0000256" key="20">
    <source>
        <dbReference type="ARBA" id="ARBA00030493"/>
    </source>
</evidence>
<evidence type="ECO:0000256" key="22">
    <source>
        <dbReference type="ARBA" id="ARBA00033317"/>
    </source>
</evidence>
<dbReference type="PANTHER" id="PTHR12121">
    <property type="entry name" value="CARBON CATABOLITE REPRESSOR PROTEIN 4"/>
    <property type="match status" value="1"/>
</dbReference>
<comment type="similarity">
    <text evidence="5">Belongs to the CCR4/nocturin family.</text>
</comment>
<comment type="subcellular location">
    <subcellularLocation>
        <location evidence="4">Cytoplasm</location>
    </subcellularLocation>
    <subcellularLocation>
        <location evidence="3">Nucleus</location>
    </subcellularLocation>
</comment>
<keyword evidence="12" id="KW-0378">Hydrolase</keyword>
<comment type="catalytic activity">
    <reaction evidence="1">
        <text>Exonucleolytic cleavage of poly(A) to 5'-AMP.</text>
        <dbReference type="EC" id="3.1.13.4"/>
    </reaction>
</comment>
<dbReference type="GO" id="GO:0004535">
    <property type="term" value="F:poly(A)-specific ribonuclease activity"/>
    <property type="evidence" value="ECO:0007669"/>
    <property type="project" value="UniProtKB-EC"/>
</dbReference>
<evidence type="ECO:0000256" key="21">
    <source>
        <dbReference type="ARBA" id="ARBA00031469"/>
    </source>
</evidence>
<feature type="domain" description="Endonuclease/exonuclease/phosphatase" evidence="24">
    <location>
        <begin position="439"/>
        <end position="544"/>
    </location>
</feature>
<dbReference type="Gene3D" id="3.60.10.10">
    <property type="entry name" value="Endonuclease/exonuclease/phosphatase"/>
    <property type="match status" value="1"/>
</dbReference>
<keyword evidence="14" id="KW-0460">Magnesium</keyword>
<feature type="compositionally biased region" description="Basic residues" evidence="23">
    <location>
        <begin position="70"/>
        <end position="88"/>
    </location>
</feature>
<dbReference type="CDD" id="cd09097">
    <property type="entry name" value="Deadenylase_CCR4"/>
    <property type="match status" value="1"/>
</dbReference>
<dbReference type="PROSITE" id="PS51450">
    <property type="entry name" value="LRR"/>
    <property type="match status" value="1"/>
</dbReference>
<sequence length="866" mass="93327">MYYNAPPSPGPGQQSWTRQHHPVLGGVGMPGGPGAIGVVPPTPSPGNGFIGMPGPGMQPYGQPPPQSSIHHSHHPHQHQHSLPHHQHHASLSQQPPWGSPTTQHTMPGGVGVGMGMPGGAGGGGGGMAGMASQAQMRPQSPGEMTKNWQEQLKVAHMCRIASAPHHRARQSAFTQRAVAKSAIPITDPNAPRPPSTNGLNPFPSSSSGQSFTNGHHQQSSSISSLSSIEPNGKPSHPSGTIAPVAGHAPQLQAVNGVNGVALKDNAEGPPAASAKQADTNPWTTLDMGGMQLKSVSARLYTFTYLTTLYMNHNRLTTLPPAIGALKQLVHLDLTSNQLHTLPPEIGQLTALKELLLFDNNLASLPDEMGTLHQLEFLGIDGNPLPAAIRQTLQKDGSAAVIAMLRDEAAVPSPPAERPWRDLMLPGDAVDGESYTVVNYNILCERYAPQSLYGYTPSWALRWDYRRQLVLDEITSLNAELVCLQEVDVQTFEDFLTPKLGDLKYDGFLWPKGRARTMAKDDARRVDGCAIFYRRDIFQLIEKQLLDFQAIAVQRPDFKKTDDMFTRMLTKDHIGVCALLENRKTGSRLVLANCHLHWDPELADVKLVQTALLMDEVDKIAERFSKLPPRVNIVPEAVPLPKGTPSPGPEGDNASTASASEKVNGVETAETSLTEPSPAGSAPSLPSPVKKYLTLPGGLKGMVLGPSYTDGAKIPTIVCGDFNSIPGSGVYDFLANGNVPPDHPDFMTYEYGALTTKGAKHRVKLRSAYADIPQLNMTNYTPSFEGIIDYIWYSTDTLAVRSVLGEVDPGYLAKAVGFPNAHFPSDHLCLAAEFRLRATPAATAPPKVKPAFFPNGRNHTNRAREQD</sequence>
<keyword evidence="7" id="KW-0963">Cytoplasm</keyword>
<keyword evidence="9" id="KW-0540">Nuclease</keyword>
<name>A0A167LDY7_CALVF</name>
<evidence type="ECO:0000256" key="7">
    <source>
        <dbReference type="ARBA" id="ARBA00022490"/>
    </source>
</evidence>
<dbReference type="Proteomes" id="UP000076738">
    <property type="component" value="Unassembled WGS sequence"/>
</dbReference>
<feature type="domain" description="Endonuclease/exonuclease/phosphatase" evidence="24">
    <location>
        <begin position="710"/>
        <end position="826"/>
    </location>
</feature>
<dbReference type="STRING" id="1330018.A0A167LDY7"/>
<dbReference type="AlphaFoldDB" id="A0A167LDY7"/>
<dbReference type="Pfam" id="PF03372">
    <property type="entry name" value="Exo_endo_phos"/>
    <property type="match status" value="2"/>
</dbReference>
<evidence type="ECO:0000313" key="25">
    <source>
        <dbReference type="EMBL" id="KZO95589.1"/>
    </source>
</evidence>
<feature type="compositionally biased region" description="Pro residues" evidence="23">
    <location>
        <begin position="1"/>
        <end position="10"/>
    </location>
</feature>
<dbReference type="PANTHER" id="PTHR12121:SF100">
    <property type="entry name" value="POLY(A)-SPECIFIC RIBONUCLEASE"/>
    <property type="match status" value="1"/>
</dbReference>
<evidence type="ECO:0000256" key="4">
    <source>
        <dbReference type="ARBA" id="ARBA00004496"/>
    </source>
</evidence>
<evidence type="ECO:0000259" key="24">
    <source>
        <dbReference type="Pfam" id="PF03372"/>
    </source>
</evidence>
<reference evidence="25 26" key="1">
    <citation type="journal article" date="2016" name="Mol. Biol. Evol.">
        <title>Comparative Genomics of Early-Diverging Mushroom-Forming Fungi Provides Insights into the Origins of Lignocellulose Decay Capabilities.</title>
        <authorList>
            <person name="Nagy L.G."/>
            <person name="Riley R."/>
            <person name="Tritt A."/>
            <person name="Adam C."/>
            <person name="Daum C."/>
            <person name="Floudas D."/>
            <person name="Sun H."/>
            <person name="Yadav J.S."/>
            <person name="Pangilinan J."/>
            <person name="Larsson K.H."/>
            <person name="Matsuura K."/>
            <person name="Barry K."/>
            <person name="Labutti K."/>
            <person name="Kuo R."/>
            <person name="Ohm R.A."/>
            <person name="Bhattacharya S.S."/>
            <person name="Shirouzu T."/>
            <person name="Yoshinaga Y."/>
            <person name="Martin F.M."/>
            <person name="Grigoriev I.V."/>
            <person name="Hibbett D.S."/>
        </authorList>
    </citation>
    <scope>NUCLEOTIDE SEQUENCE [LARGE SCALE GENOMIC DNA]</scope>
    <source>
        <strain evidence="25 26">TUFC12733</strain>
    </source>
</reference>
<dbReference type="InterPro" id="IPR005135">
    <property type="entry name" value="Endo/exonuclease/phosphatase"/>
</dbReference>
<keyword evidence="13" id="KW-0269">Exonuclease</keyword>
<feature type="compositionally biased region" description="Gly residues" evidence="23">
    <location>
        <begin position="25"/>
        <end position="35"/>
    </location>
</feature>
<dbReference type="Gene3D" id="3.80.10.10">
    <property type="entry name" value="Ribonuclease Inhibitor"/>
    <property type="match status" value="1"/>
</dbReference>
<evidence type="ECO:0000256" key="1">
    <source>
        <dbReference type="ARBA" id="ARBA00001663"/>
    </source>
</evidence>
<dbReference type="Pfam" id="PF13855">
    <property type="entry name" value="LRR_8"/>
    <property type="match status" value="1"/>
</dbReference>
<evidence type="ECO:0000256" key="2">
    <source>
        <dbReference type="ARBA" id="ARBA00001946"/>
    </source>
</evidence>
<protein>
    <recommendedName>
        <fullName evidence="19">CCR4-Not complex 3'-5'-exoribonuclease subunit Ccr4</fullName>
        <ecNumber evidence="6">3.1.13.4</ecNumber>
    </recommendedName>
    <alternativeName>
        <fullName evidence="20">Carbon catabolite repressor protein 4</fullName>
    </alternativeName>
    <alternativeName>
        <fullName evidence="21">Cytoplasmic deadenylase</fullName>
    </alternativeName>
    <alternativeName>
        <fullName evidence="22">Glucose-repressible alcohol dehydrogenase transcriptional effector</fullName>
    </alternativeName>
</protein>
<gene>
    <name evidence="25" type="ORF">CALVIDRAFT_499924</name>
</gene>
<dbReference type="SMART" id="SM00369">
    <property type="entry name" value="LRR_TYP"/>
    <property type="match status" value="3"/>
</dbReference>
<dbReference type="InterPro" id="IPR036691">
    <property type="entry name" value="Endo/exonu/phosph_ase_sf"/>
</dbReference>
<evidence type="ECO:0000256" key="5">
    <source>
        <dbReference type="ARBA" id="ARBA00010774"/>
    </source>
</evidence>
<evidence type="ECO:0000256" key="9">
    <source>
        <dbReference type="ARBA" id="ARBA00022722"/>
    </source>
</evidence>
<dbReference type="EMBL" id="KV417288">
    <property type="protein sequence ID" value="KZO95589.1"/>
    <property type="molecule type" value="Genomic_DNA"/>
</dbReference>
<evidence type="ECO:0000256" key="14">
    <source>
        <dbReference type="ARBA" id="ARBA00022842"/>
    </source>
</evidence>